<dbReference type="EMBL" id="FPKX01000055">
    <property type="protein sequence ID" value="SFZ98533.1"/>
    <property type="molecule type" value="Genomic_DNA"/>
</dbReference>
<accession>A0A1W1EEU4</accession>
<dbReference type="Gene3D" id="2.180.10.10">
    <property type="entry name" value="RHS repeat-associated core"/>
    <property type="match status" value="1"/>
</dbReference>
<name>A0A1W1EEU4_9ZZZZ</name>
<evidence type="ECO:0008006" key="2">
    <source>
        <dbReference type="Google" id="ProtNLM"/>
    </source>
</evidence>
<evidence type="ECO:0000313" key="1">
    <source>
        <dbReference type="EMBL" id="SFZ98533.1"/>
    </source>
</evidence>
<proteinExistence type="predicted"/>
<sequence>MKKLNAILLSSAVLVLTVNAKEITVKFPDTPIYSNHLFNKNIKNNYDKNGNIEVQHFTLTSSWSKPIVNLKLSTHKNSINYVYDFKNRKVTIINDKAFEGNMVYSFDRKGLILSSESTKGLVHNSYTYDEDGNLKTSIVQYRHHDYIKKGKYTYNEDAKVSKFEWVITPNINYHGEVFNFESSGTNVYKYFKNGNIENMESNLIFNANTKDEYTVSSSLSYDEKSDGRVLLIDNNFSNNKSSSHYQMDYDEEGNLITYIYTKTANDNSWTKHTATYTEDGELVSDYIESN</sequence>
<reference evidence="1" key="1">
    <citation type="submission" date="2016-10" db="EMBL/GenBank/DDBJ databases">
        <authorList>
            <person name="de Groot N.N."/>
        </authorList>
    </citation>
    <scope>NUCLEOTIDE SEQUENCE</scope>
</reference>
<organism evidence="1">
    <name type="scientific">hydrothermal vent metagenome</name>
    <dbReference type="NCBI Taxonomy" id="652676"/>
    <lineage>
        <taxon>unclassified sequences</taxon>
        <taxon>metagenomes</taxon>
        <taxon>ecological metagenomes</taxon>
    </lineage>
</organism>
<protein>
    <recommendedName>
        <fullName evidence="2">Rhs family protein</fullName>
    </recommendedName>
</protein>
<dbReference type="AlphaFoldDB" id="A0A1W1EEU4"/>
<gene>
    <name evidence="1" type="ORF">MNB_SV-5-1516</name>
</gene>